<dbReference type="InterPro" id="IPR038765">
    <property type="entry name" value="Papain-like_cys_pep_sf"/>
</dbReference>
<dbReference type="InterPro" id="IPR018200">
    <property type="entry name" value="USP_CS"/>
</dbReference>
<evidence type="ECO:0000256" key="3">
    <source>
        <dbReference type="ARBA" id="ARBA00022786"/>
    </source>
</evidence>
<dbReference type="InterPro" id="IPR000626">
    <property type="entry name" value="Ubiquitin-like_dom"/>
</dbReference>
<dbReference type="EC" id="3.4.19.12" evidence="6"/>
<evidence type="ECO:0000256" key="6">
    <source>
        <dbReference type="RuleBase" id="RU366025"/>
    </source>
</evidence>
<dbReference type="PROSITE" id="PS00972">
    <property type="entry name" value="USP_1"/>
    <property type="match status" value="1"/>
</dbReference>
<organism evidence="10 11">
    <name type="scientific">Myriangium duriaei CBS 260.36</name>
    <dbReference type="NCBI Taxonomy" id="1168546"/>
    <lineage>
        <taxon>Eukaryota</taxon>
        <taxon>Fungi</taxon>
        <taxon>Dikarya</taxon>
        <taxon>Ascomycota</taxon>
        <taxon>Pezizomycotina</taxon>
        <taxon>Dothideomycetes</taxon>
        <taxon>Dothideomycetidae</taxon>
        <taxon>Myriangiales</taxon>
        <taxon>Myriangiaceae</taxon>
        <taxon>Myriangium</taxon>
    </lineage>
</organism>
<dbReference type="OrthoDB" id="333239at2759"/>
<dbReference type="Pfam" id="PF00240">
    <property type="entry name" value="ubiquitin"/>
    <property type="match status" value="1"/>
</dbReference>
<keyword evidence="5 6" id="KW-0788">Thiol protease</keyword>
<evidence type="ECO:0000313" key="11">
    <source>
        <dbReference type="Proteomes" id="UP000799439"/>
    </source>
</evidence>
<comment type="similarity">
    <text evidence="6">Belongs to the peptidase C19 family.</text>
</comment>
<evidence type="ECO:0000259" key="8">
    <source>
        <dbReference type="PROSITE" id="PS50053"/>
    </source>
</evidence>
<evidence type="ECO:0000256" key="1">
    <source>
        <dbReference type="ARBA" id="ARBA00000707"/>
    </source>
</evidence>
<dbReference type="Gene3D" id="3.10.20.90">
    <property type="entry name" value="Phosphatidylinositol 3-kinase Catalytic Subunit, Chain A, domain 1"/>
    <property type="match status" value="1"/>
</dbReference>
<dbReference type="Gene3D" id="3.90.70.10">
    <property type="entry name" value="Cysteine proteinases"/>
    <property type="match status" value="1"/>
</dbReference>
<protein>
    <recommendedName>
        <fullName evidence="6">Ubiquitin carboxyl-terminal hydrolase</fullName>
        <ecNumber evidence="6">3.4.19.12</ecNumber>
    </recommendedName>
</protein>
<dbReference type="PANTHER" id="PTHR43982">
    <property type="entry name" value="UBIQUITIN CARBOXYL-TERMINAL HYDROLASE"/>
    <property type="match status" value="1"/>
</dbReference>
<dbReference type="GO" id="GO:0043161">
    <property type="term" value="P:proteasome-mediated ubiquitin-dependent protein catabolic process"/>
    <property type="evidence" value="ECO:0007669"/>
    <property type="project" value="InterPro"/>
</dbReference>
<dbReference type="Proteomes" id="UP000799439">
    <property type="component" value="Unassembled WGS sequence"/>
</dbReference>
<feature type="non-terminal residue" evidence="10">
    <location>
        <position position="1"/>
    </location>
</feature>
<dbReference type="PROSITE" id="PS50053">
    <property type="entry name" value="UBIQUITIN_2"/>
    <property type="match status" value="1"/>
</dbReference>
<dbReference type="PANTHER" id="PTHR43982:SF1">
    <property type="entry name" value="UBIQUITIN CARBOXYL-TERMINAL HYDROLASE 14"/>
    <property type="match status" value="1"/>
</dbReference>
<comment type="caution">
    <text evidence="10">The sequence shown here is derived from an EMBL/GenBank/DDBJ whole genome shotgun (WGS) entry which is preliminary data.</text>
</comment>
<dbReference type="SUPFAM" id="SSF54001">
    <property type="entry name" value="Cysteine proteinases"/>
    <property type="match status" value="1"/>
</dbReference>
<name>A0A9P4ME58_9PEZI</name>
<dbReference type="GO" id="GO:0061136">
    <property type="term" value="P:regulation of proteasomal protein catabolic process"/>
    <property type="evidence" value="ECO:0007669"/>
    <property type="project" value="TreeGrafter"/>
</dbReference>
<keyword evidence="3 6" id="KW-0833">Ubl conjugation pathway</keyword>
<dbReference type="InterPro" id="IPR028889">
    <property type="entry name" value="USP"/>
</dbReference>
<feature type="domain" description="USP" evidence="9">
    <location>
        <begin position="105"/>
        <end position="564"/>
    </location>
</feature>
<dbReference type="InterPro" id="IPR044635">
    <property type="entry name" value="UBP14-like"/>
</dbReference>
<dbReference type="EMBL" id="ML996091">
    <property type="protein sequence ID" value="KAF2149607.1"/>
    <property type="molecule type" value="Genomic_DNA"/>
</dbReference>
<evidence type="ECO:0000259" key="9">
    <source>
        <dbReference type="PROSITE" id="PS50235"/>
    </source>
</evidence>
<dbReference type="GO" id="GO:0016579">
    <property type="term" value="P:protein deubiquitination"/>
    <property type="evidence" value="ECO:0007669"/>
    <property type="project" value="InterPro"/>
</dbReference>
<dbReference type="GO" id="GO:0004843">
    <property type="term" value="F:cysteine-type deubiquitinase activity"/>
    <property type="evidence" value="ECO:0007669"/>
    <property type="project" value="UniProtKB-UniRule"/>
</dbReference>
<proteinExistence type="inferred from homology"/>
<dbReference type="PROSITE" id="PS00973">
    <property type="entry name" value="USP_2"/>
    <property type="match status" value="1"/>
</dbReference>
<sequence length="590" mass="65779">VIIKHQGKKYDVDLDPEANGETLKFQLYSLTNVEPERQKILIKGGQLKDDTPLSSLKAKKGQTFMMMGTPSGDAAGNIDRPAERVKFVEDMTEAEAAQQEGATPAGLQNLGNTCYLNSALQTLKSIPELNDALNAYSDSSASGPSSNLLSELSLGGGSLDMTSALRDLYKQMSETQEGFPPMLLLNSLRQNFPQFAQKAKDGRGFAQQDAEEAWSSIVQTLRTKLKLTDGVPSGGPHGNNWVDRYLAGTFDQVMKCDDAEAKEEPTESKDTFFKLDCNIRVDTNHMREGIDIALNETIEKQSPSLNREASYTKASRISRLPKYLPVHFVRFFWRRDTQKKAKIMRKVTFPMEFDVIEFCTEDLKKSLIPVRDRIREVRKEEEDVERARKRQKRAKKEQADNDAIGITNSEPLAKKSEKEKEKAKANESANGKSAGDDVEMGGTETFKTDAEIEHERAGRILEAKKELIAAVDPKLAADEAANQTGLYELRGVVTHQGGSADSGHYTAYVKKSPRKRPDGTFGEEDGKWWWFNDDRVSEVDAEKIETLCGGGESHSALILLYRSVPLPSKESISATEKMLSEQKDSFKQKE</sequence>
<dbReference type="PROSITE" id="PS50235">
    <property type="entry name" value="USP_3"/>
    <property type="match status" value="1"/>
</dbReference>
<accession>A0A9P4ME58</accession>
<dbReference type="Pfam" id="PF00443">
    <property type="entry name" value="UCH"/>
    <property type="match status" value="1"/>
</dbReference>
<dbReference type="AlphaFoldDB" id="A0A9P4ME58"/>
<feature type="region of interest" description="Disordered" evidence="7">
    <location>
        <begin position="378"/>
        <end position="451"/>
    </location>
</feature>
<gene>
    <name evidence="10" type="ORF">K461DRAFT_230744</name>
</gene>
<dbReference type="InterPro" id="IPR001394">
    <property type="entry name" value="Peptidase_C19_UCH"/>
</dbReference>
<reference evidence="10" key="1">
    <citation type="journal article" date="2020" name="Stud. Mycol.">
        <title>101 Dothideomycetes genomes: a test case for predicting lifestyles and emergence of pathogens.</title>
        <authorList>
            <person name="Haridas S."/>
            <person name="Albert R."/>
            <person name="Binder M."/>
            <person name="Bloem J."/>
            <person name="Labutti K."/>
            <person name="Salamov A."/>
            <person name="Andreopoulos B."/>
            <person name="Baker S."/>
            <person name="Barry K."/>
            <person name="Bills G."/>
            <person name="Bluhm B."/>
            <person name="Cannon C."/>
            <person name="Castanera R."/>
            <person name="Culley D."/>
            <person name="Daum C."/>
            <person name="Ezra D."/>
            <person name="Gonzalez J."/>
            <person name="Henrissat B."/>
            <person name="Kuo A."/>
            <person name="Liang C."/>
            <person name="Lipzen A."/>
            <person name="Lutzoni F."/>
            <person name="Magnuson J."/>
            <person name="Mondo S."/>
            <person name="Nolan M."/>
            <person name="Ohm R."/>
            <person name="Pangilinan J."/>
            <person name="Park H.-J."/>
            <person name="Ramirez L."/>
            <person name="Alfaro M."/>
            <person name="Sun H."/>
            <person name="Tritt A."/>
            <person name="Yoshinaga Y."/>
            <person name="Zwiers L.-H."/>
            <person name="Turgeon B."/>
            <person name="Goodwin S."/>
            <person name="Spatafora J."/>
            <person name="Crous P."/>
            <person name="Grigoriev I."/>
        </authorList>
    </citation>
    <scope>NUCLEOTIDE SEQUENCE</scope>
    <source>
        <strain evidence="10">CBS 260.36</strain>
    </source>
</reference>
<dbReference type="CDD" id="cd16104">
    <property type="entry name" value="Ubl_USP14_like"/>
    <property type="match status" value="1"/>
</dbReference>
<evidence type="ECO:0000256" key="2">
    <source>
        <dbReference type="ARBA" id="ARBA00022670"/>
    </source>
</evidence>
<dbReference type="SMART" id="SM00213">
    <property type="entry name" value="UBQ"/>
    <property type="match status" value="1"/>
</dbReference>
<dbReference type="InterPro" id="IPR029071">
    <property type="entry name" value="Ubiquitin-like_domsf"/>
</dbReference>
<evidence type="ECO:0000256" key="5">
    <source>
        <dbReference type="ARBA" id="ARBA00022807"/>
    </source>
</evidence>
<feature type="compositionally biased region" description="Basic and acidic residues" evidence="7">
    <location>
        <begin position="412"/>
        <end position="425"/>
    </location>
</feature>
<dbReference type="CDD" id="cd02657">
    <property type="entry name" value="Peptidase_C19A"/>
    <property type="match status" value="1"/>
</dbReference>
<evidence type="ECO:0000256" key="4">
    <source>
        <dbReference type="ARBA" id="ARBA00022801"/>
    </source>
</evidence>
<keyword evidence="4 6" id="KW-0378">Hydrolase</keyword>
<keyword evidence="11" id="KW-1185">Reference proteome</keyword>
<evidence type="ECO:0000313" key="10">
    <source>
        <dbReference type="EMBL" id="KAF2149607.1"/>
    </source>
</evidence>
<feature type="domain" description="Ubiquitin-like" evidence="8">
    <location>
        <begin position="1"/>
        <end position="73"/>
    </location>
</feature>
<comment type="catalytic activity">
    <reaction evidence="1 6">
        <text>Thiol-dependent hydrolysis of ester, thioester, amide, peptide and isopeptide bonds formed by the C-terminal Gly of ubiquitin (a 76-residue protein attached to proteins as an intracellular targeting signal).</text>
        <dbReference type="EC" id="3.4.19.12"/>
    </reaction>
</comment>
<evidence type="ECO:0000256" key="7">
    <source>
        <dbReference type="SAM" id="MobiDB-lite"/>
    </source>
</evidence>
<dbReference type="GO" id="GO:0070628">
    <property type="term" value="F:proteasome binding"/>
    <property type="evidence" value="ECO:0007669"/>
    <property type="project" value="TreeGrafter"/>
</dbReference>
<keyword evidence="2 6" id="KW-0645">Protease</keyword>
<dbReference type="SUPFAM" id="SSF54236">
    <property type="entry name" value="Ubiquitin-like"/>
    <property type="match status" value="1"/>
</dbReference>